<name>A0ABY6R680_9ACTN</name>
<sequence>MAEAAEPVWAEFHDGAASQAFLKERGCDGVDAVKVTMQVVGRGLAEAQRTFFAVPCRSDELAFHNAVMEGLERAQTHSP</sequence>
<gene>
    <name evidence="1" type="ORF">LDH80_27385</name>
</gene>
<dbReference type="Proteomes" id="UP001164506">
    <property type="component" value="Chromosome"/>
</dbReference>
<dbReference type="RefSeq" id="WP_267259599.1">
    <property type="nucleotide sequence ID" value="NZ_CP084204.1"/>
</dbReference>
<evidence type="ECO:0000313" key="2">
    <source>
        <dbReference type="Proteomes" id="UP001164506"/>
    </source>
</evidence>
<accession>A0ABY6R680</accession>
<proteinExistence type="predicted"/>
<dbReference type="GeneID" id="95603241"/>
<dbReference type="EMBL" id="CP084204">
    <property type="protein sequence ID" value="UZX24194.1"/>
    <property type="molecule type" value="Genomic_DNA"/>
</dbReference>
<keyword evidence="2" id="KW-1185">Reference proteome</keyword>
<protein>
    <submittedName>
        <fullName evidence="1">Uncharacterized protein</fullName>
    </submittedName>
</protein>
<reference evidence="1" key="1">
    <citation type="submission" date="2021-09" db="EMBL/GenBank/DDBJ databases">
        <title>Complete genome sequence and metabolic characterization of Streptomyces tanashiensis DSM 731 the producer of antibacterial Kalafungin and diverse secondary metabolites.</title>
        <authorList>
            <person name="Abbasi M.N."/>
            <person name="Anwar M.N."/>
            <person name="Alam K."/>
            <person name="Shoaib M."/>
            <person name="Lin Z."/>
            <person name="Hayat M."/>
            <person name="Ali M.I."/>
            <person name="Malik H.M.T."/>
            <person name="Ahmed I."/>
            <person name="Li A."/>
            <person name="Hailong Wang H."/>
            <person name="Zhang Y."/>
        </authorList>
    </citation>
    <scope>NUCLEOTIDE SEQUENCE</scope>
    <source>
        <strain evidence="1">Kala</strain>
    </source>
</reference>
<evidence type="ECO:0000313" key="1">
    <source>
        <dbReference type="EMBL" id="UZX24194.1"/>
    </source>
</evidence>
<organism evidence="1 2">
    <name type="scientific">Streptomyces tanashiensis</name>
    <dbReference type="NCBI Taxonomy" id="67367"/>
    <lineage>
        <taxon>Bacteria</taxon>
        <taxon>Bacillati</taxon>
        <taxon>Actinomycetota</taxon>
        <taxon>Actinomycetes</taxon>
        <taxon>Kitasatosporales</taxon>
        <taxon>Streptomycetaceae</taxon>
        <taxon>Streptomyces</taxon>
    </lineage>
</organism>